<protein>
    <recommendedName>
        <fullName evidence="12">C2H2-type domain-containing protein</fullName>
    </recommendedName>
</protein>
<keyword evidence="10" id="KW-0539">Nucleus</keyword>
<keyword evidence="7" id="KW-0805">Transcription regulation</keyword>
<dbReference type="FunFam" id="3.30.160.60:FF:001506">
    <property type="entry name" value="Zinc finger protein"/>
    <property type="match status" value="1"/>
</dbReference>
<evidence type="ECO:0000256" key="9">
    <source>
        <dbReference type="ARBA" id="ARBA00023163"/>
    </source>
</evidence>
<dbReference type="EMBL" id="JAFNEN010001003">
    <property type="protein sequence ID" value="KAG8175439.1"/>
    <property type="molecule type" value="Genomic_DNA"/>
</dbReference>
<dbReference type="InterPro" id="IPR050717">
    <property type="entry name" value="C2H2-ZF_Transcription_Reg"/>
</dbReference>
<keyword evidence="9" id="KW-0804">Transcription</keyword>
<dbReference type="GO" id="GO:0000977">
    <property type="term" value="F:RNA polymerase II transcription regulatory region sequence-specific DNA binding"/>
    <property type="evidence" value="ECO:0007669"/>
    <property type="project" value="TreeGrafter"/>
</dbReference>
<dbReference type="SUPFAM" id="SSF57667">
    <property type="entry name" value="beta-beta-alpha zinc fingers"/>
    <property type="match status" value="1"/>
</dbReference>
<dbReference type="PANTHER" id="PTHR14196:SF12">
    <property type="entry name" value="ZINC FINGER PROTEIN 208-LIKE"/>
    <property type="match status" value="1"/>
</dbReference>
<dbReference type="PANTHER" id="PTHR14196">
    <property type="entry name" value="ODD-SKIPPED - RELATED"/>
    <property type="match status" value="1"/>
</dbReference>
<evidence type="ECO:0000313" key="13">
    <source>
        <dbReference type="EMBL" id="KAG8175439.1"/>
    </source>
</evidence>
<evidence type="ECO:0000256" key="8">
    <source>
        <dbReference type="ARBA" id="ARBA00023125"/>
    </source>
</evidence>
<dbReference type="FunFam" id="3.30.160.60:FF:000744">
    <property type="entry name" value="zinc finger E-box-binding homeobox 1"/>
    <property type="match status" value="1"/>
</dbReference>
<dbReference type="InterPro" id="IPR036236">
    <property type="entry name" value="Znf_C2H2_sf"/>
</dbReference>
<feature type="domain" description="C2H2-type" evidence="12">
    <location>
        <begin position="61"/>
        <end position="88"/>
    </location>
</feature>
<dbReference type="InterPro" id="IPR013087">
    <property type="entry name" value="Znf_C2H2_type"/>
</dbReference>
<keyword evidence="8" id="KW-0238">DNA-binding</keyword>
<evidence type="ECO:0000256" key="3">
    <source>
        <dbReference type="ARBA" id="ARBA00022723"/>
    </source>
</evidence>
<dbReference type="GO" id="GO:0008270">
    <property type="term" value="F:zinc ion binding"/>
    <property type="evidence" value="ECO:0007669"/>
    <property type="project" value="UniProtKB-KW"/>
</dbReference>
<evidence type="ECO:0000256" key="1">
    <source>
        <dbReference type="ARBA" id="ARBA00004123"/>
    </source>
</evidence>
<proteinExistence type="inferred from homology"/>
<keyword evidence="5 11" id="KW-0863">Zinc-finger</keyword>
<sequence length="152" mass="17384">MSVSHMWKMLQGIQWRARNLGFGSSDWVQVLCTASKDTLIHYSYKKLFACAKQNKTGEKPYQCEVCPKAFAHKSDLNKHRLTHTGERPHSCEVCGKSFSQKSHLIDHLLTHTGEKPHSCESISESQLVSKASAILRSEKFSSMLFLPRYIHY</sequence>
<dbReference type="GO" id="GO:0000981">
    <property type="term" value="F:DNA-binding transcription factor activity, RNA polymerase II-specific"/>
    <property type="evidence" value="ECO:0007669"/>
    <property type="project" value="TreeGrafter"/>
</dbReference>
<keyword evidence="14" id="KW-1185">Reference proteome</keyword>
<evidence type="ECO:0000256" key="7">
    <source>
        <dbReference type="ARBA" id="ARBA00023015"/>
    </source>
</evidence>
<evidence type="ECO:0000259" key="12">
    <source>
        <dbReference type="PROSITE" id="PS50157"/>
    </source>
</evidence>
<keyword evidence="6" id="KW-0862">Zinc</keyword>
<evidence type="ECO:0000256" key="10">
    <source>
        <dbReference type="ARBA" id="ARBA00023242"/>
    </source>
</evidence>
<name>A0AAV6TUP2_9ARAC</name>
<feature type="domain" description="C2H2-type" evidence="12">
    <location>
        <begin position="89"/>
        <end position="116"/>
    </location>
</feature>
<evidence type="ECO:0000256" key="5">
    <source>
        <dbReference type="ARBA" id="ARBA00022771"/>
    </source>
</evidence>
<evidence type="ECO:0000256" key="2">
    <source>
        <dbReference type="ARBA" id="ARBA00006991"/>
    </source>
</evidence>
<dbReference type="GO" id="GO:0005634">
    <property type="term" value="C:nucleus"/>
    <property type="evidence" value="ECO:0007669"/>
    <property type="project" value="UniProtKB-SubCell"/>
</dbReference>
<dbReference type="Pfam" id="PF00096">
    <property type="entry name" value="zf-C2H2"/>
    <property type="match status" value="2"/>
</dbReference>
<dbReference type="Proteomes" id="UP000827092">
    <property type="component" value="Unassembled WGS sequence"/>
</dbReference>
<evidence type="ECO:0000313" key="14">
    <source>
        <dbReference type="Proteomes" id="UP000827092"/>
    </source>
</evidence>
<reference evidence="13 14" key="1">
    <citation type="journal article" date="2022" name="Nat. Ecol. Evol.">
        <title>A masculinizing supergene underlies an exaggerated male reproductive morph in a spider.</title>
        <authorList>
            <person name="Hendrickx F."/>
            <person name="De Corte Z."/>
            <person name="Sonet G."/>
            <person name="Van Belleghem S.M."/>
            <person name="Kostlbacher S."/>
            <person name="Vangestel C."/>
        </authorList>
    </citation>
    <scope>NUCLEOTIDE SEQUENCE [LARGE SCALE GENOMIC DNA]</scope>
    <source>
        <strain evidence="13">W744_W776</strain>
    </source>
</reference>
<evidence type="ECO:0000256" key="6">
    <source>
        <dbReference type="ARBA" id="ARBA00022833"/>
    </source>
</evidence>
<keyword evidence="3" id="KW-0479">Metal-binding</keyword>
<gene>
    <name evidence="13" type="ORF">JTE90_012169</name>
</gene>
<keyword evidence="4" id="KW-0677">Repeat</keyword>
<dbReference type="PROSITE" id="PS50157">
    <property type="entry name" value="ZINC_FINGER_C2H2_2"/>
    <property type="match status" value="2"/>
</dbReference>
<comment type="subcellular location">
    <subcellularLocation>
        <location evidence="1">Nucleus</location>
    </subcellularLocation>
</comment>
<dbReference type="PROSITE" id="PS00028">
    <property type="entry name" value="ZINC_FINGER_C2H2_1"/>
    <property type="match status" value="2"/>
</dbReference>
<accession>A0AAV6TUP2</accession>
<organism evidence="13 14">
    <name type="scientific">Oedothorax gibbosus</name>
    <dbReference type="NCBI Taxonomy" id="931172"/>
    <lineage>
        <taxon>Eukaryota</taxon>
        <taxon>Metazoa</taxon>
        <taxon>Ecdysozoa</taxon>
        <taxon>Arthropoda</taxon>
        <taxon>Chelicerata</taxon>
        <taxon>Arachnida</taxon>
        <taxon>Araneae</taxon>
        <taxon>Araneomorphae</taxon>
        <taxon>Entelegynae</taxon>
        <taxon>Araneoidea</taxon>
        <taxon>Linyphiidae</taxon>
        <taxon>Erigoninae</taxon>
        <taxon>Oedothorax</taxon>
    </lineage>
</organism>
<dbReference type="AlphaFoldDB" id="A0AAV6TUP2"/>
<evidence type="ECO:0000256" key="4">
    <source>
        <dbReference type="ARBA" id="ARBA00022737"/>
    </source>
</evidence>
<evidence type="ECO:0000256" key="11">
    <source>
        <dbReference type="PROSITE-ProRule" id="PRU00042"/>
    </source>
</evidence>
<comment type="caution">
    <text evidence="13">The sequence shown here is derived from an EMBL/GenBank/DDBJ whole genome shotgun (WGS) entry which is preliminary data.</text>
</comment>
<dbReference type="SMART" id="SM00355">
    <property type="entry name" value="ZnF_C2H2"/>
    <property type="match status" value="2"/>
</dbReference>
<dbReference type="Gene3D" id="3.30.160.60">
    <property type="entry name" value="Classic Zinc Finger"/>
    <property type="match status" value="2"/>
</dbReference>
<comment type="similarity">
    <text evidence="2">Belongs to the krueppel C2H2-type zinc-finger protein family.</text>
</comment>